<dbReference type="Proteomes" id="UP000271974">
    <property type="component" value="Unassembled WGS sequence"/>
</dbReference>
<feature type="domain" description="OTU" evidence="1">
    <location>
        <begin position="10"/>
        <end position="131"/>
    </location>
</feature>
<dbReference type="PANTHER" id="PTHR12419">
    <property type="entry name" value="OTU DOMAIN CONTAINING PROTEIN"/>
    <property type="match status" value="1"/>
</dbReference>
<accession>A0A3S0ZAB8</accession>
<protein>
    <recommendedName>
        <fullName evidence="1">OTU domain-containing protein</fullName>
    </recommendedName>
</protein>
<reference evidence="2 3" key="1">
    <citation type="submission" date="2019-01" db="EMBL/GenBank/DDBJ databases">
        <title>A draft genome assembly of the solar-powered sea slug Elysia chlorotica.</title>
        <authorList>
            <person name="Cai H."/>
            <person name="Li Q."/>
            <person name="Fang X."/>
            <person name="Li J."/>
            <person name="Curtis N.E."/>
            <person name="Altenburger A."/>
            <person name="Shibata T."/>
            <person name="Feng M."/>
            <person name="Maeda T."/>
            <person name="Schwartz J.A."/>
            <person name="Shigenobu S."/>
            <person name="Lundholm N."/>
            <person name="Nishiyama T."/>
            <person name="Yang H."/>
            <person name="Hasebe M."/>
            <person name="Li S."/>
            <person name="Pierce S.K."/>
            <person name="Wang J."/>
        </authorList>
    </citation>
    <scope>NUCLEOTIDE SEQUENCE [LARGE SCALE GENOMIC DNA]</scope>
    <source>
        <strain evidence="2">EC2010</strain>
        <tissue evidence="2">Whole organism of an adult</tissue>
    </source>
</reference>
<dbReference type="AlphaFoldDB" id="A0A3S0ZAB8"/>
<dbReference type="Gene3D" id="3.90.70.80">
    <property type="match status" value="1"/>
</dbReference>
<dbReference type="InterPro" id="IPR038765">
    <property type="entry name" value="Papain-like_cys_pep_sf"/>
</dbReference>
<dbReference type="InterPro" id="IPR003323">
    <property type="entry name" value="OTU_dom"/>
</dbReference>
<dbReference type="OrthoDB" id="20273at2759"/>
<evidence type="ECO:0000313" key="2">
    <source>
        <dbReference type="EMBL" id="RUS74357.1"/>
    </source>
</evidence>
<dbReference type="EMBL" id="RQTK01000839">
    <property type="protein sequence ID" value="RUS74357.1"/>
    <property type="molecule type" value="Genomic_DNA"/>
</dbReference>
<dbReference type="InterPro" id="IPR049769">
    <property type="entry name" value="OTU_OTU"/>
</dbReference>
<dbReference type="GO" id="GO:0004843">
    <property type="term" value="F:cysteine-type deubiquitinase activity"/>
    <property type="evidence" value="ECO:0007669"/>
    <property type="project" value="TreeGrafter"/>
</dbReference>
<evidence type="ECO:0000259" key="1">
    <source>
        <dbReference type="PROSITE" id="PS50802"/>
    </source>
</evidence>
<evidence type="ECO:0000313" key="3">
    <source>
        <dbReference type="Proteomes" id="UP000271974"/>
    </source>
</evidence>
<dbReference type="GO" id="GO:0016579">
    <property type="term" value="P:protein deubiquitination"/>
    <property type="evidence" value="ECO:0007669"/>
    <property type="project" value="TreeGrafter"/>
</dbReference>
<comment type="caution">
    <text evidence="2">The sequence shown here is derived from an EMBL/GenBank/DDBJ whole genome shotgun (WGS) entry which is preliminary data.</text>
</comment>
<dbReference type="InterPro" id="IPR050704">
    <property type="entry name" value="Peptidase_C85-like"/>
</dbReference>
<dbReference type="Pfam" id="PF02338">
    <property type="entry name" value="OTU"/>
    <property type="match status" value="1"/>
</dbReference>
<dbReference type="GO" id="GO:0061578">
    <property type="term" value="F:K63-linked deubiquitinase activity"/>
    <property type="evidence" value="ECO:0007669"/>
    <property type="project" value="TreeGrafter"/>
</dbReference>
<sequence>MDAFLAELGLCRKAIAKDGSCIFRAVSEKVFLTQVYHEKVKKAYVEHMSKHVDEYQQFVDEDLKNRLEAVDKGEIQPGLIEMAVLSRIYSLEFIVFHSPNQEPFNVTQNNFSEKVCLCCVGGNQYDLVYPKSEVQTTALCQSVLYEILYRDVFELDSELDEAVLFLELQKELPRNNNLRDCFLSDVISLFGVDKTDTLKKLCGRSSPPVPFRIAKALHPALFRNVELDIVQEEKRVSIGEPSLWKCRRVCHQMDWDVIVKGEGKAQWKSVGLATSRALV</sequence>
<keyword evidence="3" id="KW-1185">Reference proteome</keyword>
<organism evidence="2 3">
    <name type="scientific">Elysia chlorotica</name>
    <name type="common">Eastern emerald elysia</name>
    <name type="synonym">Sea slug</name>
    <dbReference type="NCBI Taxonomy" id="188477"/>
    <lineage>
        <taxon>Eukaryota</taxon>
        <taxon>Metazoa</taxon>
        <taxon>Spiralia</taxon>
        <taxon>Lophotrochozoa</taxon>
        <taxon>Mollusca</taxon>
        <taxon>Gastropoda</taxon>
        <taxon>Heterobranchia</taxon>
        <taxon>Euthyneura</taxon>
        <taxon>Panpulmonata</taxon>
        <taxon>Sacoglossa</taxon>
        <taxon>Placobranchoidea</taxon>
        <taxon>Plakobranchidae</taxon>
        <taxon>Elysia</taxon>
    </lineage>
</organism>
<name>A0A3S0ZAB8_ELYCH</name>
<dbReference type="PROSITE" id="PS50802">
    <property type="entry name" value="OTU"/>
    <property type="match status" value="1"/>
</dbReference>
<proteinExistence type="predicted"/>
<gene>
    <name evidence="2" type="ORF">EGW08_017880</name>
</gene>
<dbReference type="SUPFAM" id="SSF54001">
    <property type="entry name" value="Cysteine proteinases"/>
    <property type="match status" value="1"/>
</dbReference>
<dbReference type="CDD" id="cd22753">
    <property type="entry name" value="OTU_ALG13-like"/>
    <property type="match status" value="1"/>
</dbReference>
<dbReference type="STRING" id="188477.A0A3S0ZAB8"/>
<dbReference type="PANTHER" id="PTHR12419:SF115">
    <property type="entry name" value="PROTEIN OVARIAN TUMOR LOCUS-RELATED"/>
    <property type="match status" value="1"/>
</dbReference>